<feature type="coiled-coil region" evidence="1">
    <location>
        <begin position="14"/>
        <end position="48"/>
    </location>
</feature>
<organism evidence="2 3">
    <name type="scientific">Phytophthora rubi</name>
    <dbReference type="NCBI Taxonomy" id="129364"/>
    <lineage>
        <taxon>Eukaryota</taxon>
        <taxon>Sar</taxon>
        <taxon>Stramenopiles</taxon>
        <taxon>Oomycota</taxon>
        <taxon>Peronosporomycetes</taxon>
        <taxon>Peronosporales</taxon>
        <taxon>Peronosporaceae</taxon>
        <taxon>Phytophthora</taxon>
    </lineage>
</organism>
<keyword evidence="1" id="KW-0175">Coiled coil</keyword>
<dbReference type="AlphaFoldDB" id="A0A6A3GD07"/>
<sequence>VNQAKYRQRQREFADELDATISELREALEALEEQRDAIEAHLDFLKEVTALDATDGDACGVEAILEQWRLDVSVQLQRLELVSDESILAVTMPSITITANTLRVLYLHLTGTDAFGVAGKLLNKRLVAEGSVRFDWDESSG</sequence>
<comment type="caution">
    <text evidence="2">The sequence shown here is derived from an EMBL/GenBank/DDBJ whole genome shotgun (WGS) entry which is preliminary data.</text>
</comment>
<evidence type="ECO:0000313" key="3">
    <source>
        <dbReference type="Proteomes" id="UP000435112"/>
    </source>
</evidence>
<protein>
    <submittedName>
        <fullName evidence="2">Uncharacterized protein</fullName>
    </submittedName>
</protein>
<accession>A0A6A3GD07</accession>
<proteinExistence type="predicted"/>
<dbReference type="OrthoDB" id="127326at2759"/>
<evidence type="ECO:0000313" key="2">
    <source>
        <dbReference type="EMBL" id="KAE8954317.1"/>
    </source>
</evidence>
<reference evidence="2 3" key="1">
    <citation type="submission" date="2018-09" db="EMBL/GenBank/DDBJ databases">
        <title>Genomic investigation of the strawberry pathogen Phytophthora fragariae indicates pathogenicity is determined by transcriptional variation in three key races.</title>
        <authorList>
            <person name="Adams T.M."/>
            <person name="Armitage A.D."/>
            <person name="Sobczyk M.K."/>
            <person name="Bates H.J."/>
            <person name="Dunwell J.M."/>
            <person name="Nellist C.F."/>
            <person name="Harrison R.J."/>
        </authorList>
    </citation>
    <scope>NUCLEOTIDE SEQUENCE [LARGE SCALE GENOMIC DNA]</scope>
    <source>
        <strain evidence="2 3">SCRP324</strain>
    </source>
</reference>
<name>A0A6A3GD07_9STRA</name>
<feature type="non-terminal residue" evidence="2">
    <location>
        <position position="1"/>
    </location>
</feature>
<evidence type="ECO:0000256" key="1">
    <source>
        <dbReference type="SAM" id="Coils"/>
    </source>
</evidence>
<dbReference type="EMBL" id="QXFU01009879">
    <property type="protein sequence ID" value="KAE8954317.1"/>
    <property type="molecule type" value="Genomic_DNA"/>
</dbReference>
<dbReference type="Proteomes" id="UP000435112">
    <property type="component" value="Unassembled WGS sequence"/>
</dbReference>
<gene>
    <name evidence="2" type="ORF">PR002_g32118</name>
</gene>